<dbReference type="Proteomes" id="UP000009183">
    <property type="component" value="Chromosome 4"/>
</dbReference>
<dbReference type="EMBL" id="FN595753">
    <property type="protein sequence ID" value="CBI27333.3"/>
    <property type="molecule type" value="Genomic_DNA"/>
</dbReference>
<sequence>MRRAHPHALSGGCRQSLAGDSGIIAAVLDDAGASSSMPREEASVKHSQLTFWCRYIGGEPTHRVMEASEGRLTASPVLHGPWPATSPSIDQDGSNHTLGPLAAPSLTQAWCVLTRSGQVDSRANRRRRRQRLLVPPAVGASLEGDFQAGGEARKKMKIWFGLEIGH</sequence>
<reference evidence="2" key="1">
    <citation type="journal article" date="2007" name="Nature">
        <title>The grapevine genome sequence suggests ancestral hexaploidization in major angiosperm phyla.</title>
        <authorList>
            <consortium name="The French-Italian Public Consortium for Grapevine Genome Characterization."/>
            <person name="Jaillon O."/>
            <person name="Aury J.-M."/>
            <person name="Noel B."/>
            <person name="Policriti A."/>
            <person name="Clepet C."/>
            <person name="Casagrande A."/>
            <person name="Choisne N."/>
            <person name="Aubourg S."/>
            <person name="Vitulo N."/>
            <person name="Jubin C."/>
            <person name="Vezzi A."/>
            <person name="Legeai F."/>
            <person name="Hugueney P."/>
            <person name="Dasilva C."/>
            <person name="Horner D."/>
            <person name="Mica E."/>
            <person name="Jublot D."/>
            <person name="Poulain J."/>
            <person name="Bruyere C."/>
            <person name="Billault A."/>
            <person name="Segurens B."/>
            <person name="Gouyvenoux M."/>
            <person name="Ugarte E."/>
            <person name="Cattonaro F."/>
            <person name="Anthouard V."/>
            <person name="Vico V."/>
            <person name="Del Fabbro C."/>
            <person name="Alaux M."/>
            <person name="Di Gaspero G."/>
            <person name="Dumas V."/>
            <person name="Felice N."/>
            <person name="Paillard S."/>
            <person name="Juman I."/>
            <person name="Moroldo M."/>
            <person name="Scalabrin S."/>
            <person name="Canaguier A."/>
            <person name="Le Clainche I."/>
            <person name="Malacrida G."/>
            <person name="Durand E."/>
            <person name="Pesole G."/>
            <person name="Laucou V."/>
            <person name="Chatelet P."/>
            <person name="Merdinoglu D."/>
            <person name="Delledonne M."/>
            <person name="Pezzotti M."/>
            <person name="Lecharny A."/>
            <person name="Scarpelli C."/>
            <person name="Artiguenave F."/>
            <person name="Pe M.E."/>
            <person name="Valle G."/>
            <person name="Morgante M."/>
            <person name="Caboche M."/>
            <person name="Adam-Blondon A.-F."/>
            <person name="Weissenbach J."/>
            <person name="Quetier F."/>
            <person name="Wincker P."/>
        </authorList>
    </citation>
    <scope>NUCLEOTIDE SEQUENCE [LARGE SCALE GENOMIC DNA]</scope>
    <source>
        <strain evidence="2">cv. Pinot noir / PN40024</strain>
    </source>
</reference>
<evidence type="ECO:0000313" key="2">
    <source>
        <dbReference type="Proteomes" id="UP000009183"/>
    </source>
</evidence>
<organism evidence="1 2">
    <name type="scientific">Vitis vinifera</name>
    <name type="common">Grape</name>
    <dbReference type="NCBI Taxonomy" id="29760"/>
    <lineage>
        <taxon>Eukaryota</taxon>
        <taxon>Viridiplantae</taxon>
        <taxon>Streptophyta</taxon>
        <taxon>Embryophyta</taxon>
        <taxon>Tracheophyta</taxon>
        <taxon>Spermatophyta</taxon>
        <taxon>Magnoliopsida</taxon>
        <taxon>eudicotyledons</taxon>
        <taxon>Gunneridae</taxon>
        <taxon>Pentapetalae</taxon>
        <taxon>rosids</taxon>
        <taxon>Vitales</taxon>
        <taxon>Vitaceae</taxon>
        <taxon>Viteae</taxon>
        <taxon>Vitis</taxon>
    </lineage>
</organism>
<name>D7TA11_VITVI</name>
<keyword evidence="2" id="KW-1185">Reference proteome</keyword>
<accession>D7TA11</accession>
<dbReference type="PaxDb" id="29760-VIT_04s0079g00140.t01"/>
<dbReference type="AlphaFoldDB" id="D7TA11"/>
<dbReference type="HOGENOM" id="CLU_1605673_0_0_1"/>
<gene>
    <name evidence="1" type="ordered locus">VIT_04s0079g00140</name>
</gene>
<proteinExistence type="predicted"/>
<dbReference type="InParanoid" id="D7TA11"/>
<evidence type="ECO:0000313" key="1">
    <source>
        <dbReference type="EMBL" id="CBI27333.3"/>
    </source>
</evidence>
<protein>
    <submittedName>
        <fullName evidence="1">Uncharacterized protein</fullName>
    </submittedName>
</protein>